<dbReference type="CDD" id="cd01357">
    <property type="entry name" value="Aspartase"/>
    <property type="match status" value="1"/>
</dbReference>
<name>A0A1W2DUI9_9FIRM</name>
<dbReference type="InterPro" id="IPR020557">
    <property type="entry name" value="Fumarate_lyase_CS"/>
</dbReference>
<gene>
    <name evidence="4" type="ORF">SAMN04488500_11822</name>
</gene>
<organism evidence="4 5">
    <name type="scientific">Sporomusa malonica</name>
    <dbReference type="NCBI Taxonomy" id="112901"/>
    <lineage>
        <taxon>Bacteria</taxon>
        <taxon>Bacillati</taxon>
        <taxon>Bacillota</taxon>
        <taxon>Negativicutes</taxon>
        <taxon>Selenomonadales</taxon>
        <taxon>Sporomusaceae</taxon>
        <taxon>Sporomusa</taxon>
    </lineage>
</organism>
<dbReference type="Gene3D" id="1.10.40.30">
    <property type="entry name" value="Fumarase/aspartase (C-terminal domain)"/>
    <property type="match status" value="1"/>
</dbReference>
<dbReference type="GO" id="GO:0006099">
    <property type="term" value="P:tricarboxylic acid cycle"/>
    <property type="evidence" value="ECO:0007669"/>
    <property type="project" value="InterPro"/>
</dbReference>
<evidence type="ECO:0000313" key="4">
    <source>
        <dbReference type="EMBL" id="SMD00706.1"/>
    </source>
</evidence>
<protein>
    <submittedName>
        <fullName evidence="4">Aspartate ammonia-lyase</fullName>
    </submittedName>
</protein>
<feature type="domain" description="Fumarate lyase N-terminal" evidence="2">
    <location>
        <begin position="9"/>
        <end position="338"/>
    </location>
</feature>
<dbReference type="OrthoDB" id="9802809at2"/>
<dbReference type="GO" id="GO:0005829">
    <property type="term" value="C:cytosol"/>
    <property type="evidence" value="ECO:0007669"/>
    <property type="project" value="TreeGrafter"/>
</dbReference>
<dbReference type="InterPro" id="IPR008948">
    <property type="entry name" value="L-Aspartase-like"/>
</dbReference>
<dbReference type="PROSITE" id="PS00163">
    <property type="entry name" value="FUMARATE_LYASES"/>
    <property type="match status" value="1"/>
</dbReference>
<dbReference type="PANTHER" id="PTHR42696">
    <property type="entry name" value="ASPARTATE AMMONIA-LYASE"/>
    <property type="match status" value="1"/>
</dbReference>
<dbReference type="GO" id="GO:0006531">
    <property type="term" value="P:aspartate metabolic process"/>
    <property type="evidence" value="ECO:0007669"/>
    <property type="project" value="TreeGrafter"/>
</dbReference>
<evidence type="ECO:0000313" key="5">
    <source>
        <dbReference type="Proteomes" id="UP000192738"/>
    </source>
</evidence>
<sequence length="474" mass="50894">MRVERDFLGEIELPDEVYYGVQTMRAVHNFPITGHKLDKEFIVALAIVKKAAAKANMKTGRMPTNIGAAIVQAAAEIIAGRWHDQFVVDAIQGGAGTSMNMNANEVIANRVLEILGSSKGDYAVVSPNNHVNMAQSTNDVIPTAIRIATIKKATRLHHELTLLTDSLNCKADEFGHVLKMGRTHLQDAVPITLGQEFAAYAAGIKRAAKRVHRAMQNLLAINMGATAVGTGLNAEPEYIEEVVCQIGWLTDEAFVSSSNLVDATQNTDELAEFSSALKVCALSLSKMANDLRLMASGPKCGFNELTLPAMQPGSSIMPGKVNPVIPEMVNQVAFQVIGNDQAVSMAVEAGQFELNVMEPVIAYNLFNSLTILINAVNTFNTRCIMNIAANDCRCQQMVDDSIGVITALLPHIGYEEASLIAKEAVSTSRPVKEIIKAKGLIPAEQLEVILSPGEMTKPGIAGKQYLASVGQAIA</sequence>
<dbReference type="AlphaFoldDB" id="A0A1W2DUI9"/>
<dbReference type="FunFam" id="1.10.275.10:FF:000001">
    <property type="entry name" value="Fumarate hydratase, mitochondrial"/>
    <property type="match status" value="1"/>
</dbReference>
<dbReference type="SUPFAM" id="SSF48557">
    <property type="entry name" value="L-aspartase-like"/>
    <property type="match status" value="1"/>
</dbReference>
<dbReference type="PRINTS" id="PR00149">
    <property type="entry name" value="FUMRATELYASE"/>
</dbReference>
<dbReference type="InterPro" id="IPR051546">
    <property type="entry name" value="Aspartate_Ammonia-Lyase"/>
</dbReference>
<evidence type="ECO:0000259" key="3">
    <source>
        <dbReference type="Pfam" id="PF10415"/>
    </source>
</evidence>
<dbReference type="Pfam" id="PF00206">
    <property type="entry name" value="Lyase_1"/>
    <property type="match status" value="1"/>
</dbReference>
<dbReference type="EMBL" id="FWXI01000018">
    <property type="protein sequence ID" value="SMD00706.1"/>
    <property type="molecule type" value="Genomic_DNA"/>
</dbReference>
<dbReference type="PANTHER" id="PTHR42696:SF2">
    <property type="entry name" value="ASPARTATE AMMONIA-LYASE"/>
    <property type="match status" value="1"/>
</dbReference>
<dbReference type="RefSeq" id="WP_084577296.1">
    <property type="nucleotide sequence ID" value="NZ_CP155572.1"/>
</dbReference>
<dbReference type="InterPro" id="IPR024083">
    <property type="entry name" value="Fumarase/histidase_N"/>
</dbReference>
<keyword evidence="5" id="KW-1185">Reference proteome</keyword>
<dbReference type="NCBIfam" id="NF008909">
    <property type="entry name" value="PRK12273.1"/>
    <property type="match status" value="1"/>
</dbReference>
<dbReference type="InterPro" id="IPR018951">
    <property type="entry name" value="Fumarase_C_C"/>
</dbReference>
<reference evidence="4 5" key="1">
    <citation type="submission" date="2017-04" db="EMBL/GenBank/DDBJ databases">
        <authorList>
            <person name="Afonso C.L."/>
            <person name="Miller P.J."/>
            <person name="Scott M.A."/>
            <person name="Spackman E."/>
            <person name="Goraichik I."/>
            <person name="Dimitrov K.M."/>
            <person name="Suarez D.L."/>
            <person name="Swayne D.E."/>
        </authorList>
    </citation>
    <scope>NUCLEOTIDE SEQUENCE [LARGE SCALE GENOMIC DNA]</scope>
    <source>
        <strain evidence="4 5">DSM 5090</strain>
    </source>
</reference>
<dbReference type="GO" id="GO:0008797">
    <property type="term" value="F:aspartate ammonia-lyase activity"/>
    <property type="evidence" value="ECO:0007669"/>
    <property type="project" value="TreeGrafter"/>
</dbReference>
<dbReference type="PRINTS" id="PR00145">
    <property type="entry name" value="ARGSUCLYASE"/>
</dbReference>
<dbReference type="InterPro" id="IPR022761">
    <property type="entry name" value="Fumarate_lyase_N"/>
</dbReference>
<dbReference type="STRING" id="112901.SAMN04488500_11822"/>
<accession>A0A1W2DUI9</accession>
<feature type="domain" description="Fumarase C C-terminal" evidence="3">
    <location>
        <begin position="405"/>
        <end position="457"/>
    </location>
</feature>
<dbReference type="Proteomes" id="UP000192738">
    <property type="component" value="Unassembled WGS sequence"/>
</dbReference>
<dbReference type="Gene3D" id="1.20.200.10">
    <property type="entry name" value="Fumarase/aspartase (Central domain)"/>
    <property type="match status" value="1"/>
</dbReference>
<proteinExistence type="predicted"/>
<keyword evidence="1 4" id="KW-0456">Lyase</keyword>
<dbReference type="FunFam" id="1.20.200.10:FF:000001">
    <property type="entry name" value="Fumarate hydratase, mitochondrial"/>
    <property type="match status" value="1"/>
</dbReference>
<evidence type="ECO:0000259" key="2">
    <source>
        <dbReference type="Pfam" id="PF00206"/>
    </source>
</evidence>
<dbReference type="InterPro" id="IPR000362">
    <property type="entry name" value="Fumarate_lyase_fam"/>
</dbReference>
<dbReference type="Pfam" id="PF10415">
    <property type="entry name" value="FumaraseC_C"/>
    <property type="match status" value="1"/>
</dbReference>
<dbReference type="Gene3D" id="1.10.275.10">
    <property type="entry name" value="Fumarase/aspartase (N-terminal domain)"/>
    <property type="match status" value="1"/>
</dbReference>
<evidence type="ECO:0000256" key="1">
    <source>
        <dbReference type="ARBA" id="ARBA00023239"/>
    </source>
</evidence>